<dbReference type="AlphaFoldDB" id="A0A410HWN5"/>
<evidence type="ECO:0000256" key="6">
    <source>
        <dbReference type="ARBA" id="ARBA00022989"/>
    </source>
</evidence>
<reference evidence="12" key="1">
    <citation type="submission" date="2018-04" db="EMBL/GenBank/DDBJ databases">
        <title>Identification and expression profiles of candidate chemosensory membrane proteins in the band-winged grasshopper, Oedaleus asiaticus.</title>
        <authorList>
            <person name="Zhou Y."/>
            <person name="Pang B."/>
        </authorList>
    </citation>
    <scope>NUCLEOTIDE SEQUENCE</scope>
</reference>
<feature type="transmembrane region" description="Helical" evidence="10">
    <location>
        <begin position="27"/>
        <end position="44"/>
    </location>
</feature>
<feature type="signal peptide" evidence="11">
    <location>
        <begin position="1"/>
        <end position="19"/>
    </location>
</feature>
<dbReference type="PANTHER" id="PTHR21137:SF35">
    <property type="entry name" value="ODORANT RECEPTOR 19A-RELATED"/>
    <property type="match status" value="1"/>
</dbReference>
<evidence type="ECO:0000256" key="1">
    <source>
        <dbReference type="ARBA" id="ARBA00004651"/>
    </source>
</evidence>
<evidence type="ECO:0000256" key="11">
    <source>
        <dbReference type="SAM" id="SignalP"/>
    </source>
</evidence>
<keyword evidence="5" id="KW-0552">Olfaction</keyword>
<keyword evidence="8 12" id="KW-0675">Receptor</keyword>
<dbReference type="EMBL" id="MH196279">
    <property type="protein sequence ID" value="QAB43886.1"/>
    <property type="molecule type" value="mRNA"/>
</dbReference>
<comment type="subcellular location">
    <subcellularLocation>
        <location evidence="1">Cell membrane</location>
        <topology evidence="1">Multi-pass membrane protein</topology>
    </subcellularLocation>
</comment>
<keyword evidence="6 10" id="KW-1133">Transmembrane helix</keyword>
<evidence type="ECO:0000256" key="9">
    <source>
        <dbReference type="ARBA" id="ARBA00023224"/>
    </source>
</evidence>
<dbReference type="PANTHER" id="PTHR21137">
    <property type="entry name" value="ODORANT RECEPTOR"/>
    <property type="match status" value="1"/>
</dbReference>
<proteinExistence type="evidence at transcript level"/>
<keyword evidence="11" id="KW-0732">Signal</keyword>
<keyword evidence="7 10" id="KW-0472">Membrane</keyword>
<keyword evidence="3" id="KW-0716">Sensory transduction</keyword>
<dbReference type="GO" id="GO:0004984">
    <property type="term" value="F:olfactory receptor activity"/>
    <property type="evidence" value="ECO:0007669"/>
    <property type="project" value="InterPro"/>
</dbReference>
<evidence type="ECO:0000256" key="7">
    <source>
        <dbReference type="ARBA" id="ARBA00023136"/>
    </source>
</evidence>
<accession>A0A410HWN5</accession>
<evidence type="ECO:0000256" key="3">
    <source>
        <dbReference type="ARBA" id="ARBA00022606"/>
    </source>
</evidence>
<evidence type="ECO:0000256" key="8">
    <source>
        <dbReference type="ARBA" id="ARBA00023170"/>
    </source>
</evidence>
<dbReference type="InterPro" id="IPR004117">
    <property type="entry name" value="7tm6_olfct_rcpt"/>
</dbReference>
<dbReference type="GO" id="GO:0007165">
    <property type="term" value="P:signal transduction"/>
    <property type="evidence" value="ECO:0007669"/>
    <property type="project" value="UniProtKB-KW"/>
</dbReference>
<evidence type="ECO:0000313" key="12">
    <source>
        <dbReference type="EMBL" id="QAB43886.1"/>
    </source>
</evidence>
<dbReference type="GO" id="GO:0005549">
    <property type="term" value="F:odorant binding"/>
    <property type="evidence" value="ECO:0007669"/>
    <property type="project" value="InterPro"/>
</dbReference>
<evidence type="ECO:0000256" key="5">
    <source>
        <dbReference type="ARBA" id="ARBA00022725"/>
    </source>
</evidence>
<name>A0A410HWN5_9ORTH</name>
<sequence>MGATIIICVTLFLITTSEQHFAALVKLQGYLIVVVYEIFMYCWFGDDVMYQSSRLLESVYTCGWPGAPPSLQKALVVVLLRARRPLGLTAGKFYHVSRETFVSLMKASYSYYALLNQMNN</sequence>
<feature type="chain" id="PRO_5019023485" evidence="11">
    <location>
        <begin position="20"/>
        <end position="120"/>
    </location>
</feature>
<keyword evidence="9" id="KW-0807">Transducer</keyword>
<keyword evidence="2" id="KW-1003">Cell membrane</keyword>
<keyword evidence="4 10" id="KW-0812">Transmembrane</keyword>
<dbReference type="GO" id="GO:0005886">
    <property type="term" value="C:plasma membrane"/>
    <property type="evidence" value="ECO:0007669"/>
    <property type="project" value="UniProtKB-SubCell"/>
</dbReference>
<evidence type="ECO:0000256" key="2">
    <source>
        <dbReference type="ARBA" id="ARBA00022475"/>
    </source>
</evidence>
<protein>
    <submittedName>
        <fullName evidence="12">Olfactory receptor OR7</fullName>
    </submittedName>
</protein>
<organism evidence="12">
    <name type="scientific">Oedaleus asiaticus</name>
    <dbReference type="NCBI Taxonomy" id="244712"/>
    <lineage>
        <taxon>Eukaryota</taxon>
        <taxon>Metazoa</taxon>
        <taxon>Ecdysozoa</taxon>
        <taxon>Arthropoda</taxon>
        <taxon>Hexapoda</taxon>
        <taxon>Insecta</taxon>
        <taxon>Pterygota</taxon>
        <taxon>Neoptera</taxon>
        <taxon>Polyneoptera</taxon>
        <taxon>Orthoptera</taxon>
        <taxon>Caelifera</taxon>
        <taxon>Acrididea</taxon>
        <taxon>Acridomorpha</taxon>
        <taxon>Acridoidea</taxon>
        <taxon>Acrididae</taxon>
        <taxon>Oedipodinae</taxon>
        <taxon>Oedaleus</taxon>
    </lineage>
</organism>
<evidence type="ECO:0000256" key="10">
    <source>
        <dbReference type="SAM" id="Phobius"/>
    </source>
</evidence>
<dbReference type="Pfam" id="PF02949">
    <property type="entry name" value="7tm_6"/>
    <property type="match status" value="1"/>
</dbReference>
<evidence type="ECO:0000256" key="4">
    <source>
        <dbReference type="ARBA" id="ARBA00022692"/>
    </source>
</evidence>